<name>A0A498H900_MALDO</name>
<dbReference type="Proteomes" id="UP000290289">
    <property type="component" value="Chromosome 17"/>
</dbReference>
<keyword evidence="4" id="KW-1133">Transmembrane helix</keyword>
<proteinExistence type="predicted"/>
<dbReference type="PANTHER" id="PTHR48060:SF21">
    <property type="entry name" value="L DOMAIN-LIKE PROTEIN"/>
    <property type="match status" value="1"/>
</dbReference>
<comment type="caution">
    <text evidence="6">The sequence shown here is derived from an EMBL/GenBank/DDBJ whole genome shotgun (WGS) entry which is preliminary data.</text>
</comment>
<accession>A0A498H900</accession>
<keyword evidence="7" id="KW-1185">Reference proteome</keyword>
<dbReference type="InterPro" id="IPR053211">
    <property type="entry name" value="DNA_repair-toleration"/>
</dbReference>
<dbReference type="EMBL" id="RDQH01000343">
    <property type="protein sequence ID" value="RXH67898.1"/>
    <property type="molecule type" value="Genomic_DNA"/>
</dbReference>
<reference evidence="6 7" key="1">
    <citation type="submission" date="2018-10" db="EMBL/GenBank/DDBJ databases">
        <title>A high-quality apple genome assembly.</title>
        <authorList>
            <person name="Hu J."/>
        </authorList>
    </citation>
    <scope>NUCLEOTIDE SEQUENCE [LARGE SCALE GENOMIC DNA]</scope>
    <source>
        <strain evidence="7">cv. HFTH1</strain>
        <tissue evidence="6">Young leaf</tissue>
    </source>
</reference>
<dbReference type="Gene3D" id="3.80.10.10">
    <property type="entry name" value="Ribonuclease Inhibitor"/>
    <property type="match status" value="1"/>
</dbReference>
<evidence type="ECO:0000313" key="7">
    <source>
        <dbReference type="Proteomes" id="UP000290289"/>
    </source>
</evidence>
<organism evidence="6 7">
    <name type="scientific">Malus domestica</name>
    <name type="common">Apple</name>
    <name type="synonym">Pyrus malus</name>
    <dbReference type="NCBI Taxonomy" id="3750"/>
    <lineage>
        <taxon>Eukaryota</taxon>
        <taxon>Viridiplantae</taxon>
        <taxon>Streptophyta</taxon>
        <taxon>Embryophyta</taxon>
        <taxon>Tracheophyta</taxon>
        <taxon>Spermatophyta</taxon>
        <taxon>Magnoliopsida</taxon>
        <taxon>eudicotyledons</taxon>
        <taxon>Gunneridae</taxon>
        <taxon>Pentapetalae</taxon>
        <taxon>rosids</taxon>
        <taxon>fabids</taxon>
        <taxon>Rosales</taxon>
        <taxon>Rosaceae</taxon>
        <taxon>Amygdaloideae</taxon>
        <taxon>Maleae</taxon>
        <taxon>Malus</taxon>
    </lineage>
</organism>
<gene>
    <name evidence="6" type="ORF">DVH24_028045</name>
</gene>
<evidence type="ECO:0000313" key="6">
    <source>
        <dbReference type="EMBL" id="RXH67898.1"/>
    </source>
</evidence>
<dbReference type="PANTHER" id="PTHR48060">
    <property type="entry name" value="DNA DAMAGE-REPAIR/TOLERATION PROTEIN DRT100"/>
    <property type="match status" value="1"/>
</dbReference>
<protein>
    <recommendedName>
        <fullName evidence="5">Leucine-rich repeat-containing N-terminal plant-type domain-containing protein</fullName>
    </recommendedName>
</protein>
<keyword evidence="1" id="KW-0433">Leucine-rich repeat</keyword>
<evidence type="ECO:0000256" key="2">
    <source>
        <dbReference type="ARBA" id="ARBA00022729"/>
    </source>
</evidence>
<dbReference type="Pfam" id="PF08263">
    <property type="entry name" value="LRRNT_2"/>
    <property type="match status" value="1"/>
</dbReference>
<dbReference type="InterPro" id="IPR013210">
    <property type="entry name" value="LRR_N_plant-typ"/>
</dbReference>
<feature type="domain" description="Leucine-rich repeat-containing N-terminal plant-type" evidence="5">
    <location>
        <begin position="32"/>
        <end position="73"/>
    </location>
</feature>
<dbReference type="STRING" id="3750.A0A498H900"/>
<evidence type="ECO:0000259" key="5">
    <source>
        <dbReference type="Pfam" id="PF08263"/>
    </source>
</evidence>
<keyword evidence="2" id="KW-0732">Signal</keyword>
<dbReference type="InterPro" id="IPR032675">
    <property type="entry name" value="LRR_dom_sf"/>
</dbReference>
<dbReference type="SUPFAM" id="SSF52058">
    <property type="entry name" value="L domain-like"/>
    <property type="match status" value="1"/>
</dbReference>
<evidence type="ECO:0000256" key="3">
    <source>
        <dbReference type="ARBA" id="ARBA00022737"/>
    </source>
</evidence>
<keyword evidence="4" id="KW-0472">Membrane</keyword>
<evidence type="ECO:0000256" key="1">
    <source>
        <dbReference type="ARBA" id="ARBA00022614"/>
    </source>
</evidence>
<feature type="transmembrane region" description="Helical" evidence="4">
    <location>
        <begin position="12"/>
        <end position="32"/>
    </location>
</feature>
<dbReference type="AlphaFoldDB" id="A0A498H900"/>
<sequence length="108" mass="12091">MERRVLWKKKTELVSYFGLALMAVLFPLGSLLNDEGNALMSIKASFSNIANMLLDWNDAHDDNFYSWHGVFCDNVSLSVPSLNLSNLNLGGEILPAIRDLGNLEYIDL</sequence>
<evidence type="ECO:0000256" key="4">
    <source>
        <dbReference type="SAM" id="Phobius"/>
    </source>
</evidence>
<keyword evidence="4" id="KW-0812">Transmembrane</keyword>
<keyword evidence="3" id="KW-0677">Repeat</keyword>